<gene>
    <name evidence="2" type="ORF">AMRN_1413</name>
</gene>
<dbReference type="RefSeq" id="WP_165772851.1">
    <property type="nucleotide sequence ID" value="NZ_CP032101.1"/>
</dbReference>
<evidence type="ECO:0000313" key="2">
    <source>
        <dbReference type="EMBL" id="AXX87149.1"/>
    </source>
</evidence>
<keyword evidence="1" id="KW-0175">Coiled coil</keyword>
<name>A0A347TKM1_9BACT</name>
<feature type="coiled-coil region" evidence="1">
    <location>
        <begin position="23"/>
        <end position="50"/>
    </location>
</feature>
<sequence>MEDILTLITNNWEVCFLYGIKYLKDISNNLHDLKTIVKVHEAEIKNLKAKNV</sequence>
<dbReference type="Proteomes" id="UP000264693">
    <property type="component" value="Chromosome"/>
</dbReference>
<evidence type="ECO:0000313" key="3">
    <source>
        <dbReference type="Proteomes" id="UP000264693"/>
    </source>
</evidence>
<reference evidence="2 3" key="1">
    <citation type="submission" date="2018-08" db="EMBL/GenBank/DDBJ databases">
        <title>Complete genome of the Arcobacter marinus type strain JCM 15502.</title>
        <authorList>
            <person name="Miller W.G."/>
            <person name="Yee E."/>
            <person name="Huynh S."/>
            <person name="Parker C.T."/>
        </authorList>
    </citation>
    <scope>NUCLEOTIDE SEQUENCE [LARGE SCALE GENOMIC DNA]</scope>
    <source>
        <strain evidence="2 3">JCM 15502</strain>
    </source>
</reference>
<proteinExistence type="predicted"/>
<evidence type="ECO:0000256" key="1">
    <source>
        <dbReference type="SAM" id="Coils"/>
    </source>
</evidence>
<accession>A0A347TKM1</accession>
<dbReference type="KEGG" id="amar:AMRN_1413"/>
<dbReference type="EMBL" id="CP032101">
    <property type="protein sequence ID" value="AXX87149.1"/>
    <property type="molecule type" value="Genomic_DNA"/>
</dbReference>
<dbReference type="AlphaFoldDB" id="A0A347TKM1"/>
<protein>
    <submittedName>
        <fullName evidence="2">Uncharacterized protein</fullName>
    </submittedName>
</protein>
<organism evidence="2 3">
    <name type="scientific">Malaciobacter marinus</name>
    <dbReference type="NCBI Taxonomy" id="505249"/>
    <lineage>
        <taxon>Bacteria</taxon>
        <taxon>Pseudomonadati</taxon>
        <taxon>Campylobacterota</taxon>
        <taxon>Epsilonproteobacteria</taxon>
        <taxon>Campylobacterales</taxon>
        <taxon>Arcobacteraceae</taxon>
        <taxon>Malaciobacter</taxon>
    </lineage>
</organism>